<keyword evidence="1" id="KW-0175">Coiled coil</keyword>
<gene>
    <name evidence="2" type="ORF">LSALG_LOCUS33679</name>
</gene>
<reference evidence="2" key="1">
    <citation type="submission" date="2023-04" db="EMBL/GenBank/DDBJ databases">
        <authorList>
            <person name="Vijverberg K."/>
            <person name="Xiong W."/>
            <person name="Schranz E."/>
        </authorList>
    </citation>
    <scope>NUCLEOTIDE SEQUENCE</scope>
</reference>
<organism evidence="2 3">
    <name type="scientific">Lactuca saligna</name>
    <name type="common">Willowleaf lettuce</name>
    <dbReference type="NCBI Taxonomy" id="75948"/>
    <lineage>
        <taxon>Eukaryota</taxon>
        <taxon>Viridiplantae</taxon>
        <taxon>Streptophyta</taxon>
        <taxon>Embryophyta</taxon>
        <taxon>Tracheophyta</taxon>
        <taxon>Spermatophyta</taxon>
        <taxon>Magnoliopsida</taxon>
        <taxon>eudicotyledons</taxon>
        <taxon>Gunneridae</taxon>
        <taxon>Pentapetalae</taxon>
        <taxon>asterids</taxon>
        <taxon>campanulids</taxon>
        <taxon>Asterales</taxon>
        <taxon>Asteraceae</taxon>
        <taxon>Cichorioideae</taxon>
        <taxon>Cichorieae</taxon>
        <taxon>Lactucinae</taxon>
        <taxon>Lactuca</taxon>
    </lineage>
</organism>
<protein>
    <submittedName>
        <fullName evidence="2">Uncharacterized protein</fullName>
    </submittedName>
</protein>
<dbReference type="Proteomes" id="UP001177003">
    <property type="component" value="Chromosome 7"/>
</dbReference>
<dbReference type="AlphaFoldDB" id="A0AA35ZM40"/>
<proteinExistence type="predicted"/>
<dbReference type="EMBL" id="OX465083">
    <property type="protein sequence ID" value="CAI9294709.1"/>
    <property type="molecule type" value="Genomic_DNA"/>
</dbReference>
<evidence type="ECO:0000256" key="1">
    <source>
        <dbReference type="SAM" id="Coils"/>
    </source>
</evidence>
<evidence type="ECO:0000313" key="3">
    <source>
        <dbReference type="Proteomes" id="UP001177003"/>
    </source>
</evidence>
<keyword evidence="3" id="KW-1185">Reference proteome</keyword>
<name>A0AA35ZM40_LACSI</name>
<evidence type="ECO:0000313" key="2">
    <source>
        <dbReference type="EMBL" id="CAI9294709.1"/>
    </source>
</evidence>
<sequence length="167" mass="18592">MSSMFLPQCLPSIRIQGNSRGELNGSGTPLHLGVGVEIKEKVNEKANDEQNKVIVLEKEEEKKINYSMKVENVSSKKTNVSPEPESLCYEDGELELVEASDNLEARENDKPKDVVVVDHSLKDIVTDRASKSSSRKLKDDVQYQNENSVSEDIIAVGSEMHKCVDND</sequence>
<feature type="coiled-coil region" evidence="1">
    <location>
        <begin position="39"/>
        <end position="109"/>
    </location>
</feature>
<accession>A0AA35ZM40</accession>